<feature type="region of interest" description="Disordered" evidence="1">
    <location>
        <begin position="28"/>
        <end position="50"/>
    </location>
</feature>
<name>A0ABD2PNM2_9PLAT</name>
<keyword evidence="3" id="KW-1185">Reference proteome</keyword>
<sequence length="131" mass="14625">MNNALARSSGYYPRPNFVAFEDPSLPVISDEELPSHSTSSSSYSAPVPTSSPSKINYPDSYFPDSNFVAYPPTDTIPSYPVWPHTNFPPSDNYFSQFSHTKINPWHHNDTHSTGLTDSPKINKKMTAAEKK</sequence>
<organism evidence="2 3">
    <name type="scientific">Cichlidogyrus casuarinus</name>
    <dbReference type="NCBI Taxonomy" id="1844966"/>
    <lineage>
        <taxon>Eukaryota</taxon>
        <taxon>Metazoa</taxon>
        <taxon>Spiralia</taxon>
        <taxon>Lophotrochozoa</taxon>
        <taxon>Platyhelminthes</taxon>
        <taxon>Monogenea</taxon>
        <taxon>Monopisthocotylea</taxon>
        <taxon>Dactylogyridea</taxon>
        <taxon>Ancyrocephalidae</taxon>
        <taxon>Cichlidogyrus</taxon>
    </lineage>
</organism>
<reference evidence="2 3" key="1">
    <citation type="submission" date="2024-11" db="EMBL/GenBank/DDBJ databases">
        <title>Adaptive evolution of stress response genes in parasites aligns with host niche diversity.</title>
        <authorList>
            <person name="Hahn C."/>
            <person name="Resl P."/>
        </authorList>
    </citation>
    <scope>NUCLEOTIDE SEQUENCE [LARGE SCALE GENOMIC DNA]</scope>
    <source>
        <strain evidence="2">EGGRZ-B1_66</strain>
        <tissue evidence="2">Body</tissue>
    </source>
</reference>
<accession>A0ABD2PNM2</accession>
<evidence type="ECO:0000313" key="3">
    <source>
        <dbReference type="Proteomes" id="UP001626550"/>
    </source>
</evidence>
<feature type="compositionally biased region" description="Low complexity" evidence="1">
    <location>
        <begin position="35"/>
        <end position="50"/>
    </location>
</feature>
<dbReference type="Proteomes" id="UP001626550">
    <property type="component" value="Unassembled WGS sequence"/>
</dbReference>
<evidence type="ECO:0000313" key="2">
    <source>
        <dbReference type="EMBL" id="KAL3307326.1"/>
    </source>
</evidence>
<protein>
    <submittedName>
        <fullName evidence="2">Uncharacterized protein</fullName>
    </submittedName>
</protein>
<proteinExistence type="predicted"/>
<evidence type="ECO:0000256" key="1">
    <source>
        <dbReference type="SAM" id="MobiDB-lite"/>
    </source>
</evidence>
<feature type="non-terminal residue" evidence="2">
    <location>
        <position position="131"/>
    </location>
</feature>
<dbReference type="AlphaFoldDB" id="A0ABD2PNM2"/>
<gene>
    <name evidence="2" type="ORF">Ciccas_014164</name>
</gene>
<comment type="caution">
    <text evidence="2">The sequence shown here is derived from an EMBL/GenBank/DDBJ whole genome shotgun (WGS) entry which is preliminary data.</text>
</comment>
<dbReference type="EMBL" id="JBJKFK010007644">
    <property type="protein sequence ID" value="KAL3307326.1"/>
    <property type="molecule type" value="Genomic_DNA"/>
</dbReference>